<feature type="domain" description="NADP-dependent oxidoreductase" evidence="4">
    <location>
        <begin position="27"/>
        <end position="326"/>
    </location>
</feature>
<evidence type="ECO:0000256" key="2">
    <source>
        <dbReference type="ARBA" id="ARBA00022857"/>
    </source>
</evidence>
<evidence type="ECO:0000313" key="6">
    <source>
        <dbReference type="Proteomes" id="UP000236311"/>
    </source>
</evidence>
<dbReference type="RefSeq" id="WP_172454995.1">
    <property type="nucleotide sequence ID" value="NZ_CANRXC010000022.1"/>
</dbReference>
<comment type="similarity">
    <text evidence="1">Belongs to the shaker potassium channel beta subunit family.</text>
</comment>
<dbReference type="PRINTS" id="PR00069">
    <property type="entry name" value="ALDKETRDTASE"/>
</dbReference>
<dbReference type="InterPro" id="IPR023210">
    <property type="entry name" value="NADP_OxRdtase_dom"/>
</dbReference>
<dbReference type="EMBL" id="OFSM01000006">
    <property type="protein sequence ID" value="SOY28660.1"/>
    <property type="molecule type" value="Genomic_DNA"/>
</dbReference>
<dbReference type="InterPro" id="IPR036812">
    <property type="entry name" value="NAD(P)_OxRdtase_dom_sf"/>
</dbReference>
<gene>
    <name evidence="5" type="primary">gpr_2</name>
    <name evidence="5" type="ORF">AMURIS_01371</name>
</gene>
<dbReference type="AlphaFoldDB" id="A0A2K4ZDY1"/>
<dbReference type="PANTHER" id="PTHR43150:SF4">
    <property type="entry name" value="L-GLYCERALDEHYDE 3-PHOSPHATE REDUCTASE"/>
    <property type="match status" value="1"/>
</dbReference>
<dbReference type="PANTHER" id="PTHR43150">
    <property type="entry name" value="HYPERKINETIC, ISOFORM M"/>
    <property type="match status" value="1"/>
</dbReference>
<dbReference type="InterPro" id="IPR020471">
    <property type="entry name" value="AKR"/>
</dbReference>
<evidence type="ECO:0000313" key="5">
    <source>
        <dbReference type="EMBL" id="SOY28660.1"/>
    </source>
</evidence>
<keyword evidence="3 5" id="KW-0560">Oxidoreductase</keyword>
<dbReference type="Gene3D" id="3.20.20.100">
    <property type="entry name" value="NADP-dependent oxidoreductase domain"/>
    <property type="match status" value="1"/>
</dbReference>
<dbReference type="GO" id="GO:0051596">
    <property type="term" value="P:methylglyoxal catabolic process"/>
    <property type="evidence" value="ECO:0007669"/>
    <property type="project" value="TreeGrafter"/>
</dbReference>
<evidence type="ECO:0000256" key="1">
    <source>
        <dbReference type="ARBA" id="ARBA00006515"/>
    </source>
</evidence>
<organism evidence="5 6">
    <name type="scientific">Acetatifactor muris</name>
    <dbReference type="NCBI Taxonomy" id="879566"/>
    <lineage>
        <taxon>Bacteria</taxon>
        <taxon>Bacillati</taxon>
        <taxon>Bacillota</taxon>
        <taxon>Clostridia</taxon>
        <taxon>Lachnospirales</taxon>
        <taxon>Lachnospiraceae</taxon>
        <taxon>Acetatifactor</taxon>
    </lineage>
</organism>
<keyword evidence="2" id="KW-0521">NADP</keyword>
<protein>
    <submittedName>
        <fullName evidence="5">L-glyceraldehyde 3-phosphate reductase</fullName>
        <ecNumber evidence="5">1.1.1.-</ecNumber>
    </submittedName>
</protein>
<reference evidence="5 6" key="1">
    <citation type="submission" date="2018-01" db="EMBL/GenBank/DDBJ databases">
        <authorList>
            <person name="Gaut B.S."/>
            <person name="Morton B.R."/>
            <person name="Clegg M.T."/>
            <person name="Duvall M.R."/>
        </authorList>
    </citation>
    <scope>NUCLEOTIDE SEQUENCE [LARGE SCALE GENOMIC DNA]</scope>
    <source>
        <strain evidence="5">GP69</strain>
    </source>
</reference>
<dbReference type="Pfam" id="PF00248">
    <property type="entry name" value="Aldo_ket_red"/>
    <property type="match status" value="1"/>
</dbReference>
<dbReference type="InterPro" id="IPR005399">
    <property type="entry name" value="K_chnl_volt-dep_bsu_KCNAB-rel"/>
</dbReference>
<dbReference type="EC" id="1.1.1.-" evidence="5"/>
<accession>A0A2K4ZDY1</accession>
<dbReference type="GO" id="GO:0016491">
    <property type="term" value="F:oxidoreductase activity"/>
    <property type="evidence" value="ECO:0007669"/>
    <property type="project" value="UniProtKB-KW"/>
</dbReference>
<dbReference type="Proteomes" id="UP000236311">
    <property type="component" value="Unassembled WGS sequence"/>
</dbReference>
<name>A0A2K4ZDY1_9FIRM</name>
<evidence type="ECO:0000256" key="3">
    <source>
        <dbReference type="ARBA" id="ARBA00023002"/>
    </source>
</evidence>
<proteinExistence type="inferred from homology"/>
<evidence type="ECO:0000259" key="4">
    <source>
        <dbReference type="Pfam" id="PF00248"/>
    </source>
</evidence>
<sequence>MYIANEARYEDMVYRRCGKSGVMLPFLSLGLWHNFGEGSSYSNAREMVLGAFDRGITCFDIANNYGPPPGSAEECFGKIVRKDLAAYRDELFIATKAGYRHWPGPYGEWGSKKNLVASCDNSLRRLGLDYVDLFYHHRPDRNTPIEETIEALEYIVRSGKALYVGISNYDSELTENILKAMEDRGIHCLVHQVNYSMFDRRPEGKLMPLLEKHGVGAAAYMCLAQGILTDRYFDGVKEGSRAAGNSVFLKEEQVTAEKVATAKELNAIAGERGQTLAQMALAWCFRTAPVATLIIGASRLSQIDDNLKAMENTAFSEEEIRRIDRILSPYAREAY</sequence>
<keyword evidence="6" id="KW-1185">Reference proteome</keyword>
<dbReference type="SUPFAM" id="SSF51430">
    <property type="entry name" value="NAD(P)-linked oxidoreductase"/>
    <property type="match status" value="1"/>
</dbReference>